<keyword evidence="2" id="KW-0732">Signal</keyword>
<dbReference type="OrthoDB" id="3360032at2759"/>
<dbReference type="EMBL" id="LUGH01000394">
    <property type="protein sequence ID" value="OBZ85455.1"/>
    <property type="molecule type" value="Genomic_DNA"/>
</dbReference>
<feature type="chain" id="PRO_5012068427" evidence="2">
    <location>
        <begin position="16"/>
        <end position="175"/>
    </location>
</feature>
<dbReference type="AlphaFoldDB" id="A0A1C7N8K2"/>
<proteinExistence type="predicted"/>
<dbReference type="Proteomes" id="UP000093000">
    <property type="component" value="Unassembled WGS sequence"/>
</dbReference>
<reference evidence="3 4" key="1">
    <citation type="submission" date="2016-03" db="EMBL/GenBank/DDBJ databases">
        <title>Choanephora cucurbitarum.</title>
        <authorList>
            <person name="Min B."/>
            <person name="Park H."/>
            <person name="Park J.-H."/>
            <person name="Shin H.-D."/>
            <person name="Choi I.-G."/>
        </authorList>
    </citation>
    <scope>NUCLEOTIDE SEQUENCE [LARGE SCALE GENOMIC DNA]</scope>
    <source>
        <strain evidence="3 4">KUS-F28377</strain>
    </source>
</reference>
<evidence type="ECO:0000256" key="1">
    <source>
        <dbReference type="SAM" id="Phobius"/>
    </source>
</evidence>
<feature type="transmembrane region" description="Helical" evidence="1">
    <location>
        <begin position="140"/>
        <end position="162"/>
    </location>
</feature>
<gene>
    <name evidence="3" type="ORF">A0J61_06492</name>
</gene>
<accession>A0A1C7N8K2</accession>
<keyword evidence="1" id="KW-0812">Transmembrane</keyword>
<protein>
    <submittedName>
        <fullName evidence="3">Uncharacterized protein</fullName>
    </submittedName>
</protein>
<keyword evidence="1" id="KW-1133">Transmembrane helix</keyword>
<evidence type="ECO:0000313" key="4">
    <source>
        <dbReference type="Proteomes" id="UP000093000"/>
    </source>
</evidence>
<keyword evidence="1" id="KW-0472">Membrane</keyword>
<feature type="signal peptide" evidence="2">
    <location>
        <begin position="1"/>
        <end position="15"/>
    </location>
</feature>
<feature type="non-terminal residue" evidence="3">
    <location>
        <position position="1"/>
    </location>
</feature>
<comment type="caution">
    <text evidence="3">The sequence shown here is derived from an EMBL/GenBank/DDBJ whole genome shotgun (WGS) entry which is preliminary data.</text>
</comment>
<evidence type="ECO:0000313" key="3">
    <source>
        <dbReference type="EMBL" id="OBZ85455.1"/>
    </source>
</evidence>
<dbReference type="InParanoid" id="A0A1C7N8K2"/>
<evidence type="ECO:0000256" key="2">
    <source>
        <dbReference type="SAM" id="SignalP"/>
    </source>
</evidence>
<sequence>WTLFVVLYFSYSAQANTEKLILSVEQTPPSLPPCQHQNIPVLTPPYTQLKDSIVPSRNHSVYRLDVQPNSQYEIRISYPAITPADFQLKTIERCQHTNHISYLLEVSANYTGVSRVKDVELTPVEFHLETLYLGFLFYQVYKIVIAMVAVLCLGQFVLLPYLKEKITQVAQQKME</sequence>
<name>A0A1C7N8K2_9FUNG</name>
<organism evidence="3 4">
    <name type="scientific">Choanephora cucurbitarum</name>
    <dbReference type="NCBI Taxonomy" id="101091"/>
    <lineage>
        <taxon>Eukaryota</taxon>
        <taxon>Fungi</taxon>
        <taxon>Fungi incertae sedis</taxon>
        <taxon>Mucoromycota</taxon>
        <taxon>Mucoromycotina</taxon>
        <taxon>Mucoromycetes</taxon>
        <taxon>Mucorales</taxon>
        <taxon>Mucorineae</taxon>
        <taxon>Choanephoraceae</taxon>
        <taxon>Choanephoroideae</taxon>
        <taxon>Choanephora</taxon>
    </lineage>
</organism>
<keyword evidence="4" id="KW-1185">Reference proteome</keyword>
<feature type="non-terminal residue" evidence="3">
    <location>
        <position position="175"/>
    </location>
</feature>